<organism evidence="1 2">
    <name type="scientific">Ascaris lumbricoides</name>
    <name type="common">Giant roundworm</name>
    <dbReference type="NCBI Taxonomy" id="6252"/>
    <lineage>
        <taxon>Eukaryota</taxon>
        <taxon>Metazoa</taxon>
        <taxon>Ecdysozoa</taxon>
        <taxon>Nematoda</taxon>
        <taxon>Chromadorea</taxon>
        <taxon>Rhabditida</taxon>
        <taxon>Spirurina</taxon>
        <taxon>Ascaridomorpha</taxon>
        <taxon>Ascaridoidea</taxon>
        <taxon>Ascarididae</taxon>
        <taxon>Ascaris</taxon>
    </lineage>
</organism>
<keyword evidence="1" id="KW-1185">Reference proteome</keyword>
<reference evidence="2" key="1">
    <citation type="submission" date="2017-02" db="UniProtKB">
        <authorList>
            <consortium name="WormBaseParasite"/>
        </authorList>
    </citation>
    <scope>IDENTIFICATION</scope>
</reference>
<dbReference type="WBParaSite" id="ALUE_0000735601-mRNA-1">
    <property type="protein sequence ID" value="ALUE_0000735601-mRNA-1"/>
    <property type="gene ID" value="ALUE_0000735601"/>
</dbReference>
<protein>
    <submittedName>
        <fullName evidence="2">Leucine-rich repeat extensin-like protein 3</fullName>
    </submittedName>
</protein>
<name>A0A0M3HW79_ASCLU</name>
<accession>A0A0M3HW79</accession>
<proteinExistence type="predicted"/>
<sequence length="198" mass="20915">MLDLRRSHNGAKKSIKKNKTELLSQMERKCFLKNEVDGDAFTFHNFKAILHPLLACICPCCTCCCPAPPPKPKPPPPPPPPPPQPVCCVPVVAAVPAPPPPPPPAPVTYVLVPVGQPQIVSVPISKPVIPSYQAAPLAVPSYSAPISVQQIQKVVAAEPSYVASDAVAPPPPASSYKMSAPVASPSSASAYQMVYFEK</sequence>
<dbReference type="AlphaFoldDB" id="A0A0M3HW79"/>
<dbReference type="Proteomes" id="UP000036681">
    <property type="component" value="Unplaced"/>
</dbReference>
<dbReference type="PRINTS" id="PR01217">
    <property type="entry name" value="PRICHEXTENSN"/>
</dbReference>
<evidence type="ECO:0000313" key="1">
    <source>
        <dbReference type="Proteomes" id="UP000036681"/>
    </source>
</evidence>
<evidence type="ECO:0000313" key="2">
    <source>
        <dbReference type="WBParaSite" id="ALUE_0000735601-mRNA-1"/>
    </source>
</evidence>